<evidence type="ECO:0000256" key="1">
    <source>
        <dbReference type="ARBA" id="ARBA00004834"/>
    </source>
</evidence>
<evidence type="ECO:0000256" key="7">
    <source>
        <dbReference type="RuleBase" id="RU361187"/>
    </source>
</evidence>
<feature type="chain" id="PRO_5038701402" evidence="9">
    <location>
        <begin position="23"/>
        <end position="382"/>
    </location>
</feature>
<dbReference type="GO" id="GO:0004553">
    <property type="term" value="F:hydrolase activity, hydrolyzing O-glycosyl compounds"/>
    <property type="evidence" value="ECO:0007669"/>
    <property type="project" value="InterPro"/>
</dbReference>
<organism evidence="10 11">
    <name type="scientific">Candidatus Limadaptatus stercorigallinarum</name>
    <dbReference type="NCBI Taxonomy" id="2840845"/>
    <lineage>
        <taxon>Bacteria</taxon>
        <taxon>Bacillati</taxon>
        <taxon>Bacillota</taxon>
        <taxon>Clostridia</taxon>
        <taxon>Eubacteriales</taxon>
        <taxon>Candidatus Limadaptatus</taxon>
    </lineage>
</organism>
<comment type="pathway">
    <text evidence="1">Glycan metabolism; L-arabinan degradation.</text>
</comment>
<feature type="active site" description="Proton donor" evidence="5">
    <location>
        <position position="244"/>
    </location>
</feature>
<dbReference type="InterPro" id="IPR006710">
    <property type="entry name" value="Glyco_hydro_43"/>
</dbReference>
<evidence type="ECO:0000256" key="5">
    <source>
        <dbReference type="PIRSR" id="PIRSR606710-1"/>
    </source>
</evidence>
<feature type="site" description="Important for catalytic activity, responsible for pKa modulation of the active site Glu and correct orientation of both the proton donor and substrate" evidence="6">
    <location>
        <position position="185"/>
    </location>
</feature>
<dbReference type="EMBL" id="DVMN01000001">
    <property type="protein sequence ID" value="HIU20616.1"/>
    <property type="molecule type" value="Genomic_DNA"/>
</dbReference>
<dbReference type="AlphaFoldDB" id="A0A9D1L1I3"/>
<dbReference type="InterPro" id="IPR023296">
    <property type="entry name" value="Glyco_hydro_beta-prop_sf"/>
</dbReference>
<dbReference type="Pfam" id="PF04616">
    <property type="entry name" value="Glyco_hydro_43"/>
    <property type="match status" value="1"/>
</dbReference>
<dbReference type="InterPro" id="IPR050727">
    <property type="entry name" value="GH43_arabinanases"/>
</dbReference>
<feature type="region of interest" description="Disordered" evidence="8">
    <location>
        <begin position="362"/>
        <end position="382"/>
    </location>
</feature>
<reference evidence="10" key="1">
    <citation type="submission" date="2020-10" db="EMBL/GenBank/DDBJ databases">
        <authorList>
            <person name="Gilroy R."/>
        </authorList>
    </citation>
    <scope>NUCLEOTIDE SEQUENCE</scope>
    <source>
        <strain evidence="10">1063</strain>
    </source>
</reference>
<evidence type="ECO:0000313" key="11">
    <source>
        <dbReference type="Proteomes" id="UP000824088"/>
    </source>
</evidence>
<keyword evidence="4 7" id="KW-0326">Glycosidase</keyword>
<evidence type="ECO:0000256" key="2">
    <source>
        <dbReference type="ARBA" id="ARBA00009865"/>
    </source>
</evidence>
<feature type="active site" description="Proton acceptor" evidence="5">
    <location>
        <position position="64"/>
    </location>
</feature>
<keyword evidence="3 7" id="KW-0378">Hydrolase</keyword>
<dbReference type="GO" id="GO:0005975">
    <property type="term" value="P:carbohydrate metabolic process"/>
    <property type="evidence" value="ECO:0007669"/>
    <property type="project" value="InterPro"/>
</dbReference>
<proteinExistence type="inferred from homology"/>
<dbReference type="PANTHER" id="PTHR43301:SF3">
    <property type="entry name" value="ARABINAN ENDO-1,5-ALPHA-L-ARABINOSIDASE A-RELATED"/>
    <property type="match status" value="1"/>
</dbReference>
<comment type="caution">
    <text evidence="10">The sequence shown here is derived from an EMBL/GenBank/DDBJ whole genome shotgun (WGS) entry which is preliminary data.</text>
</comment>
<name>A0A9D1L1I3_9FIRM</name>
<dbReference type="Proteomes" id="UP000824088">
    <property type="component" value="Unassembled WGS sequence"/>
</dbReference>
<dbReference type="SUPFAM" id="SSF75005">
    <property type="entry name" value="Arabinanase/levansucrase/invertase"/>
    <property type="match status" value="1"/>
</dbReference>
<evidence type="ECO:0000256" key="6">
    <source>
        <dbReference type="PIRSR" id="PIRSR606710-2"/>
    </source>
</evidence>
<dbReference type="CDD" id="cd18616">
    <property type="entry name" value="GH43_ABN-like"/>
    <property type="match status" value="1"/>
</dbReference>
<evidence type="ECO:0000313" key="10">
    <source>
        <dbReference type="EMBL" id="HIU20616.1"/>
    </source>
</evidence>
<evidence type="ECO:0000256" key="3">
    <source>
        <dbReference type="ARBA" id="ARBA00022801"/>
    </source>
</evidence>
<reference evidence="10" key="2">
    <citation type="journal article" date="2021" name="PeerJ">
        <title>Extensive microbial diversity within the chicken gut microbiome revealed by metagenomics and culture.</title>
        <authorList>
            <person name="Gilroy R."/>
            <person name="Ravi A."/>
            <person name="Getino M."/>
            <person name="Pursley I."/>
            <person name="Horton D.L."/>
            <person name="Alikhan N.F."/>
            <person name="Baker D."/>
            <person name="Gharbi K."/>
            <person name="Hall N."/>
            <person name="Watson M."/>
            <person name="Adriaenssens E.M."/>
            <person name="Foster-Nyarko E."/>
            <person name="Jarju S."/>
            <person name="Secka A."/>
            <person name="Antonio M."/>
            <person name="Oren A."/>
            <person name="Chaudhuri R.R."/>
            <person name="La Ragione R."/>
            <person name="Hildebrand F."/>
            <person name="Pallen M.J."/>
        </authorList>
    </citation>
    <scope>NUCLEOTIDE SEQUENCE</scope>
    <source>
        <strain evidence="10">1063</strain>
    </source>
</reference>
<gene>
    <name evidence="10" type="ORF">IAD51_00020</name>
</gene>
<accession>A0A9D1L1I3</accession>
<evidence type="ECO:0000256" key="4">
    <source>
        <dbReference type="ARBA" id="ARBA00023295"/>
    </source>
</evidence>
<dbReference type="PROSITE" id="PS51257">
    <property type="entry name" value="PROKAR_LIPOPROTEIN"/>
    <property type="match status" value="1"/>
</dbReference>
<protein>
    <submittedName>
        <fullName evidence="10">Family 43 glycosylhydrolase</fullName>
    </submittedName>
</protein>
<sequence>MRKLALLLLLVLLFIASVSVFVACDKPSTPSDTPNEPVLSQNNPYSNPISPIVEGERRKTYQADPYVVRDDDGTFYLYCTQTDVYTPELAFKRGPIWKSDDMHSWEYVGDVFENYVPDWGTSGAGVWAPTVCKVGDTWNFYYSLSVGGDENPGIGVATAPTPYGPWTHYGKLFDSEEIGVTNSIDPHVFYDDDRLYMVFGSYGGLITLIELTEDGLGLMGGLESQKESKVALAGFEVFNNDNYEGSFIMKKDGWYYLFLSTGSALSGKQSTYHVVVARSRSLTGPYLDSQGRDMFGPKRGDPVVTPSLSGAMGTGHCVVIQDDAGEYWMVYHGYDTTAAGEARVIYMDRLLWDAETGMPYVEGNKASNGTELPGPYIDSLEQ</sequence>
<comment type="similarity">
    <text evidence="2 7">Belongs to the glycosyl hydrolase 43 family.</text>
</comment>
<feature type="signal peptide" evidence="9">
    <location>
        <begin position="1"/>
        <end position="22"/>
    </location>
</feature>
<evidence type="ECO:0000256" key="9">
    <source>
        <dbReference type="SAM" id="SignalP"/>
    </source>
</evidence>
<evidence type="ECO:0000256" key="8">
    <source>
        <dbReference type="SAM" id="MobiDB-lite"/>
    </source>
</evidence>
<dbReference type="PANTHER" id="PTHR43301">
    <property type="entry name" value="ARABINAN ENDO-1,5-ALPHA-L-ARABINOSIDASE"/>
    <property type="match status" value="1"/>
</dbReference>
<dbReference type="Gene3D" id="2.115.10.20">
    <property type="entry name" value="Glycosyl hydrolase domain, family 43"/>
    <property type="match status" value="1"/>
</dbReference>
<keyword evidence="9" id="KW-0732">Signal</keyword>